<dbReference type="SMART" id="SM00342">
    <property type="entry name" value="HTH_ARAC"/>
    <property type="match status" value="1"/>
</dbReference>
<keyword evidence="4" id="KW-0472">Membrane</keyword>
<dbReference type="RefSeq" id="WP_157963386.1">
    <property type="nucleotide sequence ID" value="NZ_BJYI01000010.1"/>
</dbReference>
<evidence type="ECO:0000256" key="3">
    <source>
        <dbReference type="ARBA" id="ARBA00023163"/>
    </source>
</evidence>
<feature type="transmembrane region" description="Helical" evidence="4">
    <location>
        <begin position="6"/>
        <end position="21"/>
    </location>
</feature>
<dbReference type="PANTHER" id="PTHR43280">
    <property type="entry name" value="ARAC-FAMILY TRANSCRIPTIONAL REGULATOR"/>
    <property type="match status" value="1"/>
</dbReference>
<dbReference type="GO" id="GO:0043565">
    <property type="term" value="F:sequence-specific DNA binding"/>
    <property type="evidence" value="ECO:0007669"/>
    <property type="project" value="InterPro"/>
</dbReference>
<evidence type="ECO:0000259" key="5">
    <source>
        <dbReference type="PROSITE" id="PS01124"/>
    </source>
</evidence>
<dbReference type="GO" id="GO:0003700">
    <property type="term" value="F:DNA-binding transcription factor activity"/>
    <property type="evidence" value="ECO:0007669"/>
    <property type="project" value="InterPro"/>
</dbReference>
<keyword evidence="4" id="KW-1133">Transmembrane helix</keyword>
<organism evidence="6 7">
    <name type="scientific">Chryseobacterium lathyri</name>
    <dbReference type="NCBI Taxonomy" id="395933"/>
    <lineage>
        <taxon>Bacteria</taxon>
        <taxon>Pseudomonadati</taxon>
        <taxon>Bacteroidota</taxon>
        <taxon>Flavobacteriia</taxon>
        <taxon>Flavobacteriales</taxon>
        <taxon>Weeksellaceae</taxon>
        <taxon>Chryseobacterium group</taxon>
        <taxon>Chryseobacterium</taxon>
    </lineage>
</organism>
<dbReference type="InterPro" id="IPR018060">
    <property type="entry name" value="HTH_AraC"/>
</dbReference>
<keyword evidence="1" id="KW-0805">Transcription regulation</keyword>
<evidence type="ECO:0000256" key="2">
    <source>
        <dbReference type="ARBA" id="ARBA00023125"/>
    </source>
</evidence>
<comment type="caution">
    <text evidence="6">The sequence shown here is derived from an EMBL/GenBank/DDBJ whole genome shotgun (WGS) entry which is preliminary data.</text>
</comment>
<evidence type="ECO:0000256" key="4">
    <source>
        <dbReference type="SAM" id="Phobius"/>
    </source>
</evidence>
<name>A0A511YCH2_9FLAO</name>
<feature type="domain" description="HTH araC/xylS-type" evidence="5">
    <location>
        <begin position="95"/>
        <end position="199"/>
    </location>
</feature>
<dbReference type="SUPFAM" id="SSF46689">
    <property type="entry name" value="Homeodomain-like"/>
    <property type="match status" value="1"/>
</dbReference>
<keyword evidence="4" id="KW-0812">Transmembrane</keyword>
<dbReference type="AlphaFoldDB" id="A0A511YCH2"/>
<proteinExistence type="predicted"/>
<keyword evidence="3" id="KW-0804">Transcription</keyword>
<accession>A0A511YCH2</accession>
<protein>
    <recommendedName>
        <fullName evidence="5">HTH araC/xylS-type domain-containing protein</fullName>
    </recommendedName>
</protein>
<gene>
    <name evidence="6" type="ORF">CLA01_29410</name>
</gene>
<dbReference type="InterPro" id="IPR009057">
    <property type="entry name" value="Homeodomain-like_sf"/>
</dbReference>
<sequence length="204" mass="24184">MYWTVYIAFLILLTFFGNYCFDVPKLAISKNNLFIINVFTLLSVIYFISFFLYYKHKITFHDISENKETDHIITENELIVSRISNSEATYKKIYDDIITLFENDKIYLDTNFNISTLAEILNTNVSYVSRTINSTAGSNFNTFLNTYRIQYIKKLMHDDDYDRYKLTYLYTQAGFKNQSTFNKVFKDLEGVTPTEYIQKLKENI</sequence>
<dbReference type="Pfam" id="PF12833">
    <property type="entry name" value="HTH_18"/>
    <property type="match status" value="1"/>
</dbReference>
<reference evidence="6 7" key="1">
    <citation type="submission" date="2019-07" db="EMBL/GenBank/DDBJ databases">
        <title>Whole genome shotgun sequence of Chryseobacterium lathyri NBRC 105250.</title>
        <authorList>
            <person name="Hosoyama A."/>
            <person name="Uohara A."/>
            <person name="Ohji S."/>
            <person name="Ichikawa N."/>
        </authorList>
    </citation>
    <scope>NUCLEOTIDE SEQUENCE [LARGE SCALE GENOMIC DNA]</scope>
    <source>
        <strain evidence="6 7">NBRC 105250</strain>
    </source>
</reference>
<dbReference type="Gene3D" id="1.10.10.60">
    <property type="entry name" value="Homeodomain-like"/>
    <property type="match status" value="2"/>
</dbReference>
<keyword evidence="2" id="KW-0238">DNA-binding</keyword>
<feature type="transmembrane region" description="Helical" evidence="4">
    <location>
        <begin position="33"/>
        <end position="54"/>
    </location>
</feature>
<evidence type="ECO:0000256" key="1">
    <source>
        <dbReference type="ARBA" id="ARBA00023015"/>
    </source>
</evidence>
<dbReference type="Proteomes" id="UP000321150">
    <property type="component" value="Unassembled WGS sequence"/>
</dbReference>
<evidence type="ECO:0000313" key="7">
    <source>
        <dbReference type="Proteomes" id="UP000321150"/>
    </source>
</evidence>
<dbReference type="PROSITE" id="PS01124">
    <property type="entry name" value="HTH_ARAC_FAMILY_2"/>
    <property type="match status" value="1"/>
</dbReference>
<dbReference type="EMBL" id="BJYI01000010">
    <property type="protein sequence ID" value="GEN72869.1"/>
    <property type="molecule type" value="Genomic_DNA"/>
</dbReference>
<dbReference type="PANTHER" id="PTHR43280:SF2">
    <property type="entry name" value="HTH-TYPE TRANSCRIPTIONAL REGULATOR EXSA"/>
    <property type="match status" value="1"/>
</dbReference>
<evidence type="ECO:0000313" key="6">
    <source>
        <dbReference type="EMBL" id="GEN72869.1"/>
    </source>
</evidence>